<dbReference type="SUPFAM" id="SSF51197">
    <property type="entry name" value="Clavaminate synthase-like"/>
    <property type="match status" value="1"/>
</dbReference>
<dbReference type="GO" id="GO:0016706">
    <property type="term" value="F:2-oxoglutarate-dependent dioxygenase activity"/>
    <property type="evidence" value="ECO:0007669"/>
    <property type="project" value="TreeGrafter"/>
</dbReference>
<name>A0A7C9VS68_9PSEU</name>
<dbReference type="PANTHER" id="PTHR30468:SF5">
    <property type="entry name" value="ALPHA-KETOGLUTARATE-DEPENDENT SULFATE ESTER DIOXYGENASE"/>
    <property type="match status" value="1"/>
</dbReference>
<dbReference type="InterPro" id="IPR042098">
    <property type="entry name" value="TauD-like_sf"/>
</dbReference>
<proteinExistence type="inferred from homology"/>
<comment type="caution">
    <text evidence="8">The sequence shown here is derived from an EMBL/GenBank/DDBJ whole genome shotgun (WGS) entry which is preliminary data.</text>
</comment>
<protein>
    <submittedName>
        <fullName evidence="8">TauD/TfdA family dioxygenase</fullName>
    </submittedName>
</protein>
<dbReference type="InterPro" id="IPR051323">
    <property type="entry name" value="AtsK-like"/>
</dbReference>
<sequence>MSTTLEQLDGVSLTPLAGHIGAVVTGVELGPQLDAETRQAIWRSMLQHKVLAFRGQTLDHDTHVELGLSFGDLTRRPAPHNGAAPEGYPELLTVDSKVEDERYGEDFEERYRLRWLDYNAGWHTDLTPAVNPPAVSILRAENVTSFGGDTQWTNLEAAYEGLSPAVQDFAASLRAEHAFFAGCQMLQHDEMDRYVLQLNNDHPLVAEHPVVRVHPETGARSLFVNPASTNRLVGLSPSQSRQLLELFFEQITRPEFTMRWRWAPGDVVFWDNRSTAHLSPGDAGVAGERRTLYRVTINGDVPVGPDGVKSKLIAGEPFNALPVRAKETV</sequence>
<keyword evidence="6" id="KW-0408">Iron</keyword>
<dbReference type="GO" id="GO:0005737">
    <property type="term" value="C:cytoplasm"/>
    <property type="evidence" value="ECO:0007669"/>
    <property type="project" value="TreeGrafter"/>
</dbReference>
<evidence type="ECO:0000313" key="9">
    <source>
        <dbReference type="Proteomes" id="UP000481360"/>
    </source>
</evidence>
<reference evidence="8 9" key="1">
    <citation type="submission" date="2020-03" db="EMBL/GenBank/DDBJ databases">
        <title>Isolation and identification of active actinomycetes.</title>
        <authorList>
            <person name="Sun X."/>
        </authorList>
    </citation>
    <scope>NUCLEOTIDE SEQUENCE [LARGE SCALE GENOMIC DNA]</scope>
    <source>
        <strain evidence="8 9">NEAU-D13</strain>
    </source>
</reference>
<dbReference type="EMBL" id="JAAMPJ010000009">
    <property type="protein sequence ID" value="NGY63134.1"/>
    <property type="molecule type" value="Genomic_DNA"/>
</dbReference>
<evidence type="ECO:0000256" key="3">
    <source>
        <dbReference type="ARBA" id="ARBA00022723"/>
    </source>
</evidence>
<dbReference type="Proteomes" id="UP000481360">
    <property type="component" value="Unassembled WGS sequence"/>
</dbReference>
<dbReference type="PANTHER" id="PTHR30468">
    <property type="entry name" value="ALPHA-KETOGLUTARATE-DEPENDENT SULFONATE DIOXYGENASE"/>
    <property type="match status" value="1"/>
</dbReference>
<evidence type="ECO:0000256" key="2">
    <source>
        <dbReference type="ARBA" id="ARBA00005896"/>
    </source>
</evidence>
<dbReference type="Pfam" id="PF02668">
    <property type="entry name" value="TauD"/>
    <property type="match status" value="1"/>
</dbReference>
<evidence type="ECO:0000256" key="5">
    <source>
        <dbReference type="ARBA" id="ARBA00023002"/>
    </source>
</evidence>
<dbReference type="RefSeq" id="WP_166051254.1">
    <property type="nucleotide sequence ID" value="NZ_JAAMPJ010000009.1"/>
</dbReference>
<comment type="cofactor">
    <cofactor evidence="1">
        <name>Fe(2+)</name>
        <dbReference type="ChEBI" id="CHEBI:29033"/>
    </cofactor>
</comment>
<keyword evidence="9" id="KW-1185">Reference proteome</keyword>
<dbReference type="Gene3D" id="3.60.130.10">
    <property type="entry name" value="Clavaminate synthase-like"/>
    <property type="match status" value="1"/>
</dbReference>
<dbReference type="AlphaFoldDB" id="A0A7C9VS68"/>
<keyword evidence="3" id="KW-0479">Metal-binding</keyword>
<feature type="domain" description="TauD/TfdA-like" evidence="7">
    <location>
        <begin position="13"/>
        <end position="296"/>
    </location>
</feature>
<dbReference type="InterPro" id="IPR003819">
    <property type="entry name" value="TauD/TfdA-like"/>
</dbReference>
<organism evidence="8 9">
    <name type="scientific">Lentzea alba</name>
    <dbReference type="NCBI Taxonomy" id="2714351"/>
    <lineage>
        <taxon>Bacteria</taxon>
        <taxon>Bacillati</taxon>
        <taxon>Actinomycetota</taxon>
        <taxon>Actinomycetes</taxon>
        <taxon>Pseudonocardiales</taxon>
        <taxon>Pseudonocardiaceae</taxon>
        <taxon>Lentzea</taxon>
    </lineage>
</organism>
<evidence type="ECO:0000256" key="4">
    <source>
        <dbReference type="ARBA" id="ARBA00022964"/>
    </source>
</evidence>
<evidence type="ECO:0000259" key="7">
    <source>
        <dbReference type="Pfam" id="PF02668"/>
    </source>
</evidence>
<accession>A0A7C9VS68</accession>
<evidence type="ECO:0000313" key="8">
    <source>
        <dbReference type="EMBL" id="NGY63134.1"/>
    </source>
</evidence>
<gene>
    <name evidence="8" type="ORF">G7043_29870</name>
</gene>
<dbReference type="GO" id="GO:0046872">
    <property type="term" value="F:metal ion binding"/>
    <property type="evidence" value="ECO:0007669"/>
    <property type="project" value="UniProtKB-KW"/>
</dbReference>
<keyword evidence="5" id="KW-0560">Oxidoreductase</keyword>
<evidence type="ECO:0000256" key="1">
    <source>
        <dbReference type="ARBA" id="ARBA00001954"/>
    </source>
</evidence>
<comment type="similarity">
    <text evidence="2">Belongs to the TfdA dioxygenase family.</text>
</comment>
<keyword evidence="4 8" id="KW-0223">Dioxygenase</keyword>
<evidence type="ECO:0000256" key="6">
    <source>
        <dbReference type="ARBA" id="ARBA00023004"/>
    </source>
</evidence>